<gene>
    <name evidence="1" type="ORF">DPMN_066296</name>
</gene>
<dbReference type="EMBL" id="JAIWYP010000014">
    <property type="protein sequence ID" value="KAH3706905.1"/>
    <property type="molecule type" value="Genomic_DNA"/>
</dbReference>
<comment type="caution">
    <text evidence="1">The sequence shown here is derived from an EMBL/GenBank/DDBJ whole genome shotgun (WGS) entry which is preliminary data.</text>
</comment>
<sequence>MRQPHIRTVYPTWRVYPRVQYFRNRFLSLYPRFKTTVGSVQWKIRDHLEAINNLFEADLEVLIIANSECPIESVIVDQTSLPESTDKFHDQKGSKTRVCLCFIEGNVREPQFTERLQDVIGAFNNTPASEECFLFVTFKLSENPSHEQRTNLQYELDKRLKRRPHCWNKSSSVVFEVDGTELPLSISDYFEKLLYEAFSEVAICLKLFIPSEQLVDMKTTHFDFEKFVSTDNAIDPIVSGIRAMEIKSSPSTHGSEENIGSEGLLNLARIIKCLVLFTTYEKLSISSNITQAILVESHFEEKFTKQIKPSSINLLLEIKGIKKEITTVELTEETHMSYKQKINSLLKLIMTDILSLVQNLEKRVYQEGINLYKDVV</sequence>
<accession>A0A9D3YT78</accession>
<evidence type="ECO:0000313" key="1">
    <source>
        <dbReference type="EMBL" id="KAH3706905.1"/>
    </source>
</evidence>
<dbReference type="Proteomes" id="UP000828390">
    <property type="component" value="Unassembled WGS sequence"/>
</dbReference>
<protein>
    <submittedName>
        <fullName evidence="1">Uncharacterized protein</fullName>
    </submittedName>
</protein>
<name>A0A9D3YT78_DREPO</name>
<reference evidence="1" key="2">
    <citation type="submission" date="2020-11" db="EMBL/GenBank/DDBJ databases">
        <authorList>
            <person name="McCartney M.A."/>
            <person name="Auch B."/>
            <person name="Kono T."/>
            <person name="Mallez S."/>
            <person name="Becker A."/>
            <person name="Gohl D.M."/>
            <person name="Silverstein K.A.T."/>
            <person name="Koren S."/>
            <person name="Bechman K.B."/>
            <person name="Herman A."/>
            <person name="Abrahante J.E."/>
            <person name="Garbe J."/>
        </authorList>
    </citation>
    <scope>NUCLEOTIDE SEQUENCE</scope>
    <source>
        <strain evidence="1">Duluth1</strain>
        <tissue evidence="1">Whole animal</tissue>
    </source>
</reference>
<evidence type="ECO:0000313" key="2">
    <source>
        <dbReference type="Proteomes" id="UP000828390"/>
    </source>
</evidence>
<keyword evidence="2" id="KW-1185">Reference proteome</keyword>
<proteinExistence type="predicted"/>
<dbReference type="AlphaFoldDB" id="A0A9D3YT78"/>
<reference evidence="1" key="1">
    <citation type="journal article" date="2019" name="bioRxiv">
        <title>The Genome of the Zebra Mussel, Dreissena polymorpha: A Resource for Invasive Species Research.</title>
        <authorList>
            <person name="McCartney M.A."/>
            <person name="Auch B."/>
            <person name="Kono T."/>
            <person name="Mallez S."/>
            <person name="Zhang Y."/>
            <person name="Obille A."/>
            <person name="Becker A."/>
            <person name="Abrahante J.E."/>
            <person name="Garbe J."/>
            <person name="Badalamenti J.P."/>
            <person name="Herman A."/>
            <person name="Mangelson H."/>
            <person name="Liachko I."/>
            <person name="Sullivan S."/>
            <person name="Sone E.D."/>
            <person name="Koren S."/>
            <person name="Silverstein K.A.T."/>
            <person name="Beckman K.B."/>
            <person name="Gohl D.M."/>
        </authorList>
    </citation>
    <scope>NUCLEOTIDE SEQUENCE</scope>
    <source>
        <strain evidence="1">Duluth1</strain>
        <tissue evidence="1">Whole animal</tissue>
    </source>
</reference>
<organism evidence="1 2">
    <name type="scientific">Dreissena polymorpha</name>
    <name type="common">Zebra mussel</name>
    <name type="synonym">Mytilus polymorpha</name>
    <dbReference type="NCBI Taxonomy" id="45954"/>
    <lineage>
        <taxon>Eukaryota</taxon>
        <taxon>Metazoa</taxon>
        <taxon>Spiralia</taxon>
        <taxon>Lophotrochozoa</taxon>
        <taxon>Mollusca</taxon>
        <taxon>Bivalvia</taxon>
        <taxon>Autobranchia</taxon>
        <taxon>Heteroconchia</taxon>
        <taxon>Euheterodonta</taxon>
        <taxon>Imparidentia</taxon>
        <taxon>Neoheterodontei</taxon>
        <taxon>Myida</taxon>
        <taxon>Dreissenoidea</taxon>
        <taxon>Dreissenidae</taxon>
        <taxon>Dreissena</taxon>
    </lineage>
</organism>